<feature type="domain" description="Cytochrome c" evidence="8">
    <location>
        <begin position="27"/>
        <end position="126"/>
    </location>
</feature>
<evidence type="ECO:0000256" key="4">
    <source>
        <dbReference type="ARBA" id="ARBA00022982"/>
    </source>
</evidence>
<dbReference type="Gene3D" id="1.10.760.10">
    <property type="entry name" value="Cytochrome c-like domain"/>
    <property type="match status" value="1"/>
</dbReference>
<organism evidence="9 10">
    <name type="scientific">Nitrospirillum viridazoti CBAmc</name>
    <dbReference type="NCBI Taxonomy" id="1441467"/>
    <lineage>
        <taxon>Bacteria</taxon>
        <taxon>Pseudomonadati</taxon>
        <taxon>Pseudomonadota</taxon>
        <taxon>Alphaproteobacteria</taxon>
        <taxon>Rhodospirillales</taxon>
        <taxon>Azospirillaceae</taxon>
        <taxon>Nitrospirillum</taxon>
        <taxon>Nitrospirillum viridazoti</taxon>
    </lineage>
</organism>
<dbReference type="InterPro" id="IPR036909">
    <property type="entry name" value="Cyt_c-like_dom_sf"/>
</dbReference>
<feature type="chain" id="PRO_5013326750" evidence="7">
    <location>
        <begin position="26"/>
        <end position="126"/>
    </location>
</feature>
<evidence type="ECO:0000313" key="10">
    <source>
        <dbReference type="Proteomes" id="UP000197153"/>
    </source>
</evidence>
<proteinExistence type="predicted"/>
<accession>A0A248K383</accession>
<feature type="signal peptide" evidence="7">
    <location>
        <begin position="1"/>
        <end position="25"/>
    </location>
</feature>
<dbReference type="InterPro" id="IPR002327">
    <property type="entry name" value="Cyt_c_1A/1B"/>
</dbReference>
<dbReference type="RefSeq" id="WP_088875745.1">
    <property type="nucleotide sequence ID" value="NZ_CP022113.1"/>
</dbReference>
<dbReference type="PRINTS" id="PR00604">
    <property type="entry name" value="CYTCHRMECIAB"/>
</dbReference>
<dbReference type="InterPro" id="IPR009056">
    <property type="entry name" value="Cyt_c-like_dom"/>
</dbReference>
<keyword evidence="4" id="KW-0249">Electron transport</keyword>
<dbReference type="GO" id="GO:0009055">
    <property type="term" value="F:electron transfer activity"/>
    <property type="evidence" value="ECO:0007669"/>
    <property type="project" value="InterPro"/>
</dbReference>
<keyword evidence="2 6" id="KW-0349">Heme</keyword>
<evidence type="ECO:0000256" key="6">
    <source>
        <dbReference type="PROSITE-ProRule" id="PRU00433"/>
    </source>
</evidence>
<evidence type="ECO:0000259" key="8">
    <source>
        <dbReference type="PROSITE" id="PS51007"/>
    </source>
</evidence>
<dbReference type="Proteomes" id="UP000197153">
    <property type="component" value="Chromosome 4"/>
</dbReference>
<dbReference type="AlphaFoldDB" id="A0A248K383"/>
<keyword evidence="1" id="KW-0813">Transport</keyword>
<evidence type="ECO:0000313" key="9">
    <source>
        <dbReference type="EMBL" id="ASG25382.1"/>
    </source>
</evidence>
<protein>
    <submittedName>
        <fullName evidence="9">Cytochrome c family protein</fullName>
    </submittedName>
</protein>
<evidence type="ECO:0000256" key="5">
    <source>
        <dbReference type="ARBA" id="ARBA00023004"/>
    </source>
</evidence>
<sequence length="126" mass="13152">MRRIGFWAAVAATIIAGGTAGTALADGDPAAGQVVFKKCAVCHSIDAGVNKVGPSLHGIIGRKSATAPGYDYSAAMKGANKEWTAKELDTYLTDPRAVVPGTKMVFVGLKDQKDRDNVIAYLATLK</sequence>
<dbReference type="EMBL" id="CP022113">
    <property type="protein sequence ID" value="ASG25382.1"/>
    <property type="molecule type" value="Genomic_DNA"/>
</dbReference>
<dbReference type="PANTHER" id="PTHR11961">
    <property type="entry name" value="CYTOCHROME C"/>
    <property type="match status" value="1"/>
</dbReference>
<reference evidence="9 10" key="1">
    <citation type="submission" date="2017-06" db="EMBL/GenBank/DDBJ databases">
        <title>Complete genome sequence of Nitrospirillum amazonense strain CBAmC, an endophytic nitrogen-fixing and plant growth-promoting bacterium, isolated from sugarcane.</title>
        <authorList>
            <person name="Schwab S."/>
            <person name="dos Santos Teixeira K.R."/>
            <person name="Simoes Araujo J.L."/>
            <person name="Soares Vidal M."/>
            <person name="Borges de Freitas H.R."/>
            <person name="Rivello Crivelaro A.L."/>
            <person name="Bueno de Camargo Nunes A."/>
            <person name="dos Santos C.M."/>
            <person name="Palmeira da Silva Rosa D."/>
            <person name="da Silva Padilha D."/>
            <person name="da Silva E."/>
            <person name="Araujo Terra L."/>
            <person name="Soares Mendes V."/>
            <person name="Farinelli L."/>
            <person name="Magalhaes Cruz L."/>
            <person name="Baldani J.I."/>
        </authorList>
    </citation>
    <scope>NUCLEOTIDE SEQUENCE [LARGE SCALE GENOMIC DNA]</scope>
    <source>
        <strain evidence="9 10">CBAmC</strain>
    </source>
</reference>
<keyword evidence="10" id="KW-1185">Reference proteome</keyword>
<evidence type="ECO:0000256" key="1">
    <source>
        <dbReference type="ARBA" id="ARBA00022448"/>
    </source>
</evidence>
<gene>
    <name evidence="9" type="ORF">Y958_31105</name>
</gene>
<keyword evidence="3 6" id="KW-0479">Metal-binding</keyword>
<name>A0A248K383_9PROT</name>
<evidence type="ECO:0000256" key="3">
    <source>
        <dbReference type="ARBA" id="ARBA00022723"/>
    </source>
</evidence>
<dbReference type="KEGG" id="nao:Y958_31105"/>
<keyword evidence="7" id="KW-0732">Signal</keyword>
<dbReference type="PROSITE" id="PS51007">
    <property type="entry name" value="CYTC"/>
    <property type="match status" value="1"/>
</dbReference>
<keyword evidence="5 6" id="KW-0408">Iron</keyword>
<dbReference type="GO" id="GO:0046872">
    <property type="term" value="F:metal ion binding"/>
    <property type="evidence" value="ECO:0007669"/>
    <property type="project" value="UniProtKB-KW"/>
</dbReference>
<dbReference type="Pfam" id="PF00034">
    <property type="entry name" value="Cytochrom_C"/>
    <property type="match status" value="1"/>
</dbReference>
<dbReference type="SUPFAM" id="SSF46626">
    <property type="entry name" value="Cytochrome c"/>
    <property type="match status" value="1"/>
</dbReference>
<evidence type="ECO:0000256" key="2">
    <source>
        <dbReference type="ARBA" id="ARBA00022617"/>
    </source>
</evidence>
<dbReference type="GO" id="GO:0020037">
    <property type="term" value="F:heme binding"/>
    <property type="evidence" value="ECO:0007669"/>
    <property type="project" value="InterPro"/>
</dbReference>
<evidence type="ECO:0000256" key="7">
    <source>
        <dbReference type="SAM" id="SignalP"/>
    </source>
</evidence>